<gene>
    <name evidence="2" type="ORF">GIX10_03885</name>
</gene>
<dbReference type="Proteomes" id="UP000473854">
    <property type="component" value="Unassembled WGS sequence"/>
</dbReference>
<reference evidence="2 3" key="1">
    <citation type="submission" date="2019-11" db="EMBL/GenBank/DDBJ databases">
        <authorList>
            <person name="An D."/>
        </authorList>
    </citation>
    <scope>NUCLEOTIDE SEQUENCE [LARGE SCALE GENOMIC DNA]</scope>
    <source>
        <strain evidence="2 3">YIM 103518</strain>
    </source>
</reference>
<dbReference type="SUPFAM" id="SSF53335">
    <property type="entry name" value="S-adenosyl-L-methionine-dependent methyltransferases"/>
    <property type="match status" value="1"/>
</dbReference>
<proteinExistence type="predicted"/>
<evidence type="ECO:0000313" key="2">
    <source>
        <dbReference type="EMBL" id="MTD10594.1"/>
    </source>
</evidence>
<name>A0A6L6GFE0_9GAMM</name>
<dbReference type="GO" id="GO:0008757">
    <property type="term" value="F:S-adenosylmethionine-dependent methyltransferase activity"/>
    <property type="evidence" value="ECO:0007669"/>
    <property type="project" value="InterPro"/>
</dbReference>
<sequence length="215" mass="25170">MKDALNVNIVSNFNKLKGIVVDLGCGERPFEKDILIYAERYVGVDWSNTLHKSKIDVLADLNAKLPFDNASFDGVVSFEVLEHLSEPQMMLSEAHRILKDNGIIILSIPFQWWIHEAPWDFQRYTKYGLEYQFQKAGFINIQIVETTGFWVLWVLKLNYQLLRLTKGSYLKRNFFRPLLMLFWYLNQKIAIFLDKKWSEKNETAGYVVSANKGHK</sequence>
<comment type="caution">
    <text evidence="2">The sequence shown here is derived from an EMBL/GenBank/DDBJ whole genome shotgun (WGS) entry which is preliminary data.</text>
</comment>
<dbReference type="GO" id="GO:0032259">
    <property type="term" value="P:methylation"/>
    <property type="evidence" value="ECO:0007669"/>
    <property type="project" value="UniProtKB-KW"/>
</dbReference>
<keyword evidence="2" id="KW-0808">Transferase</keyword>
<dbReference type="Pfam" id="PF08241">
    <property type="entry name" value="Methyltransf_11"/>
    <property type="match status" value="1"/>
</dbReference>
<organism evidence="2 3">
    <name type="scientific">Acinetobacter faecalis</name>
    <dbReference type="NCBI Taxonomy" id="2665161"/>
    <lineage>
        <taxon>Bacteria</taxon>
        <taxon>Pseudomonadati</taxon>
        <taxon>Pseudomonadota</taxon>
        <taxon>Gammaproteobacteria</taxon>
        <taxon>Moraxellales</taxon>
        <taxon>Moraxellaceae</taxon>
        <taxon>Acinetobacter</taxon>
    </lineage>
</organism>
<dbReference type="InterPro" id="IPR013216">
    <property type="entry name" value="Methyltransf_11"/>
</dbReference>
<dbReference type="CDD" id="cd02440">
    <property type="entry name" value="AdoMet_MTases"/>
    <property type="match status" value="1"/>
</dbReference>
<protein>
    <submittedName>
        <fullName evidence="2">Methyltransferase domain-containing protein</fullName>
    </submittedName>
</protein>
<accession>A0A6L6GFE0</accession>
<feature type="domain" description="Methyltransferase type 11" evidence="1">
    <location>
        <begin position="21"/>
        <end position="106"/>
    </location>
</feature>
<dbReference type="Gene3D" id="3.40.50.150">
    <property type="entry name" value="Vaccinia Virus protein VP39"/>
    <property type="match status" value="1"/>
</dbReference>
<evidence type="ECO:0000313" key="3">
    <source>
        <dbReference type="Proteomes" id="UP000473854"/>
    </source>
</evidence>
<dbReference type="EMBL" id="WLYL01000008">
    <property type="protein sequence ID" value="MTD10594.1"/>
    <property type="molecule type" value="Genomic_DNA"/>
</dbReference>
<dbReference type="AlphaFoldDB" id="A0A6L6GFE0"/>
<dbReference type="InterPro" id="IPR029063">
    <property type="entry name" value="SAM-dependent_MTases_sf"/>
</dbReference>
<keyword evidence="2" id="KW-0489">Methyltransferase</keyword>
<evidence type="ECO:0000259" key="1">
    <source>
        <dbReference type="Pfam" id="PF08241"/>
    </source>
</evidence>